<dbReference type="EMBL" id="JANEYG010000001">
    <property type="protein sequence ID" value="KAJ8925664.1"/>
    <property type="molecule type" value="Genomic_DNA"/>
</dbReference>
<evidence type="ECO:0000313" key="1">
    <source>
        <dbReference type="EMBL" id="KAJ8925664.1"/>
    </source>
</evidence>
<dbReference type="InterPro" id="IPR032063">
    <property type="entry name" value="MavL-like"/>
</dbReference>
<gene>
    <name evidence="1" type="ORF">NQ315_009509</name>
</gene>
<proteinExistence type="predicted"/>
<evidence type="ECO:0000313" key="2">
    <source>
        <dbReference type="Proteomes" id="UP001159042"/>
    </source>
</evidence>
<dbReference type="Pfam" id="PF16062">
    <property type="entry name" value="MavL-like"/>
    <property type="match status" value="1"/>
</dbReference>
<organism evidence="1 2">
    <name type="scientific">Exocentrus adspersus</name>
    <dbReference type="NCBI Taxonomy" id="1586481"/>
    <lineage>
        <taxon>Eukaryota</taxon>
        <taxon>Metazoa</taxon>
        <taxon>Ecdysozoa</taxon>
        <taxon>Arthropoda</taxon>
        <taxon>Hexapoda</taxon>
        <taxon>Insecta</taxon>
        <taxon>Pterygota</taxon>
        <taxon>Neoptera</taxon>
        <taxon>Endopterygota</taxon>
        <taxon>Coleoptera</taxon>
        <taxon>Polyphaga</taxon>
        <taxon>Cucujiformia</taxon>
        <taxon>Chrysomeloidea</taxon>
        <taxon>Cerambycidae</taxon>
        <taxon>Lamiinae</taxon>
        <taxon>Acanthocinini</taxon>
        <taxon>Exocentrus</taxon>
    </lineage>
</organism>
<keyword evidence="2" id="KW-1185">Reference proteome</keyword>
<comment type="caution">
    <text evidence="1">The sequence shown here is derived from an EMBL/GenBank/DDBJ whole genome shotgun (WGS) entry which is preliminary data.</text>
</comment>
<sequence length="492" mass="56067">MWNLWPAESPTWTLNSYEELMKAESKESSDKITLQQIVSNSDVFPVEFPIDSIRCKNLAGRIAQVTLEENINSAYPVVHEQTLLLYSKFLEHKRKFGNEVEREIYKDMTLDMLVDRLLTRRAVAFVGRYDSYMLMDGLKRSGNWELIGTPHEADPVTLKNCLSYDEIKLSALLSVSSYTQFINVGDRDNCGVTEYDKNKIEERGIIVGLIGARFEKPGAMEYQEVVVTQDQNLPENGYGNTLVATTKSIFLNFYGEASATYEQLKHQFDDKTKFTPIRTDQYFNNMVYERRLALSIDTFLIEANERARSVGTMAYLHVVGIGLGVWRVSKHQNKVFMDTCAKRIELLSTTLDYIDAVCFSYMRELACGKYQNGDVVPIEHHHNNGITIHIFDRNPHEKLKAPYEGHLLVVSYAWDGNALPGNEFWWGQLTASGDPAAASSTQIAEIHNPHINPTVSGANLKVATPNGLLTLKEYQRFFDQHRVRRQHKEVSA</sequence>
<protein>
    <submittedName>
        <fullName evidence="1">Uncharacterized protein</fullName>
    </submittedName>
</protein>
<name>A0AAV8WGK5_9CUCU</name>
<dbReference type="AlphaFoldDB" id="A0AAV8WGK5"/>
<dbReference type="Proteomes" id="UP001159042">
    <property type="component" value="Unassembled WGS sequence"/>
</dbReference>
<accession>A0AAV8WGK5</accession>
<reference evidence="1 2" key="1">
    <citation type="journal article" date="2023" name="Insect Mol. Biol.">
        <title>Genome sequencing provides insights into the evolution of gene families encoding plant cell wall-degrading enzymes in longhorned beetles.</title>
        <authorList>
            <person name="Shin N.R."/>
            <person name="Okamura Y."/>
            <person name="Kirsch R."/>
            <person name="Pauchet Y."/>
        </authorList>
    </citation>
    <scope>NUCLEOTIDE SEQUENCE [LARGE SCALE GENOMIC DNA]</scope>
    <source>
        <strain evidence="1">EAD_L_NR</strain>
    </source>
</reference>